<comment type="caution">
    <text evidence="2">The sequence shown here is derived from an EMBL/GenBank/DDBJ whole genome shotgun (WGS) entry which is preliminary data.</text>
</comment>
<dbReference type="PANTHER" id="PTHR23336:SF17">
    <property type="entry name" value="MORC FAMILY CW-TYPE ZINC FINGER PROTEIN 3"/>
    <property type="match status" value="1"/>
</dbReference>
<dbReference type="InterPro" id="IPR045261">
    <property type="entry name" value="MORC_ATPase"/>
</dbReference>
<dbReference type="Proteomes" id="UP001434883">
    <property type="component" value="Unassembled WGS sequence"/>
</dbReference>
<sequence>AYCSILYLKPRMQVIVRGQKVKSQLIAKSLAWIRKDHYKPNFLEKRITITFGYNTKSKDQYGIMMYHKNRLIKAYERVGCQLKVGFPQRGDFSLIPVYTVKN</sequence>
<name>A0ABV0RGE0_9TELE</name>
<dbReference type="EMBL" id="JAHRIN010044082">
    <property type="protein sequence ID" value="MEQ2207228.1"/>
    <property type="molecule type" value="Genomic_DNA"/>
</dbReference>
<accession>A0ABV0RGE0</accession>
<evidence type="ECO:0000259" key="1">
    <source>
        <dbReference type="Pfam" id="PF17942"/>
    </source>
</evidence>
<dbReference type="Pfam" id="PF17942">
    <property type="entry name" value="Morc6_S5"/>
    <property type="match status" value="1"/>
</dbReference>
<dbReference type="InterPro" id="IPR041006">
    <property type="entry name" value="Morc_S5"/>
</dbReference>
<feature type="domain" description="Morc S5" evidence="1">
    <location>
        <begin position="1"/>
        <end position="83"/>
    </location>
</feature>
<gene>
    <name evidence="2" type="primary">MORC3</name>
    <name evidence="2" type="ORF">XENOCAPTIV_009033</name>
</gene>
<organism evidence="2 3">
    <name type="scientific">Xenoophorus captivus</name>
    <dbReference type="NCBI Taxonomy" id="1517983"/>
    <lineage>
        <taxon>Eukaryota</taxon>
        <taxon>Metazoa</taxon>
        <taxon>Chordata</taxon>
        <taxon>Craniata</taxon>
        <taxon>Vertebrata</taxon>
        <taxon>Euteleostomi</taxon>
        <taxon>Actinopterygii</taxon>
        <taxon>Neopterygii</taxon>
        <taxon>Teleostei</taxon>
        <taxon>Neoteleostei</taxon>
        <taxon>Acanthomorphata</taxon>
        <taxon>Ovalentaria</taxon>
        <taxon>Atherinomorphae</taxon>
        <taxon>Cyprinodontiformes</taxon>
        <taxon>Goodeidae</taxon>
        <taxon>Xenoophorus</taxon>
    </lineage>
</organism>
<keyword evidence="3" id="KW-1185">Reference proteome</keyword>
<dbReference type="PANTHER" id="PTHR23336">
    <property type="entry name" value="ZINC FINGER CW-TYPE COILED-COIL DOMAIN PROTEIN 3"/>
    <property type="match status" value="1"/>
</dbReference>
<evidence type="ECO:0000313" key="3">
    <source>
        <dbReference type="Proteomes" id="UP001434883"/>
    </source>
</evidence>
<protein>
    <submittedName>
        <fullName evidence="2">MORC CW-type zinc finger protein 3</fullName>
    </submittedName>
</protein>
<evidence type="ECO:0000313" key="2">
    <source>
        <dbReference type="EMBL" id="MEQ2207228.1"/>
    </source>
</evidence>
<feature type="non-terminal residue" evidence="2">
    <location>
        <position position="1"/>
    </location>
</feature>
<proteinExistence type="predicted"/>
<reference evidence="2 3" key="1">
    <citation type="submission" date="2021-06" db="EMBL/GenBank/DDBJ databases">
        <authorList>
            <person name="Palmer J.M."/>
        </authorList>
    </citation>
    <scope>NUCLEOTIDE SEQUENCE [LARGE SCALE GENOMIC DNA]</scope>
    <source>
        <strain evidence="2 3">XC_2019</strain>
        <tissue evidence="2">Muscle</tissue>
    </source>
</reference>